<evidence type="ECO:0000256" key="12">
    <source>
        <dbReference type="ARBA" id="ARBA00023136"/>
    </source>
</evidence>
<evidence type="ECO:0000256" key="6">
    <source>
        <dbReference type="ARBA" id="ARBA00022692"/>
    </source>
</evidence>
<dbReference type="AlphaFoldDB" id="A0AAD2HUS4"/>
<keyword evidence="16" id="KW-1185">Reference proteome</keyword>
<keyword evidence="10 13" id="KW-0408">Iron</keyword>
<keyword evidence="6" id="KW-0812">Transmembrane</keyword>
<dbReference type="InterPro" id="IPR002401">
    <property type="entry name" value="Cyt_P450_E_grp-I"/>
</dbReference>
<dbReference type="InterPro" id="IPR036396">
    <property type="entry name" value="Cyt_P450_sf"/>
</dbReference>
<dbReference type="InterPro" id="IPR001128">
    <property type="entry name" value="Cyt_P450"/>
</dbReference>
<comment type="similarity">
    <text evidence="4 14">Belongs to the cytochrome P450 family.</text>
</comment>
<dbReference type="EMBL" id="CAVNYO010000444">
    <property type="protein sequence ID" value="CAK5281479.1"/>
    <property type="molecule type" value="Genomic_DNA"/>
</dbReference>
<dbReference type="GO" id="GO:0016705">
    <property type="term" value="F:oxidoreductase activity, acting on paired donors, with incorporation or reduction of molecular oxygen"/>
    <property type="evidence" value="ECO:0007669"/>
    <property type="project" value="InterPro"/>
</dbReference>
<comment type="cofactor">
    <cofactor evidence="1 13">
        <name>heme</name>
        <dbReference type="ChEBI" id="CHEBI:30413"/>
    </cofactor>
</comment>
<protein>
    <recommendedName>
        <fullName evidence="17">Cytochrome P450</fullName>
    </recommendedName>
</protein>
<dbReference type="Pfam" id="PF00067">
    <property type="entry name" value="p450"/>
    <property type="match status" value="1"/>
</dbReference>
<evidence type="ECO:0000256" key="9">
    <source>
        <dbReference type="ARBA" id="ARBA00023002"/>
    </source>
</evidence>
<organism evidence="15 16">
    <name type="scientific">Mycena citricolor</name>
    <dbReference type="NCBI Taxonomy" id="2018698"/>
    <lineage>
        <taxon>Eukaryota</taxon>
        <taxon>Fungi</taxon>
        <taxon>Dikarya</taxon>
        <taxon>Basidiomycota</taxon>
        <taxon>Agaricomycotina</taxon>
        <taxon>Agaricomycetes</taxon>
        <taxon>Agaricomycetidae</taxon>
        <taxon>Agaricales</taxon>
        <taxon>Marasmiineae</taxon>
        <taxon>Mycenaceae</taxon>
        <taxon>Mycena</taxon>
    </lineage>
</organism>
<evidence type="ECO:0000256" key="13">
    <source>
        <dbReference type="PIRSR" id="PIRSR602401-1"/>
    </source>
</evidence>
<evidence type="ECO:0000256" key="14">
    <source>
        <dbReference type="RuleBase" id="RU000461"/>
    </source>
</evidence>
<keyword evidence="11 14" id="KW-0503">Monooxygenase</keyword>
<evidence type="ECO:0000256" key="2">
    <source>
        <dbReference type="ARBA" id="ARBA00004370"/>
    </source>
</evidence>
<keyword evidence="5 13" id="KW-0349">Heme</keyword>
<comment type="subcellular location">
    <subcellularLocation>
        <location evidence="2">Membrane</location>
    </subcellularLocation>
</comment>
<gene>
    <name evidence="15" type="ORF">MYCIT1_LOCUS32626</name>
</gene>
<evidence type="ECO:0000256" key="8">
    <source>
        <dbReference type="ARBA" id="ARBA00022989"/>
    </source>
</evidence>
<accession>A0AAD2HUS4</accession>
<dbReference type="GO" id="GO:0004497">
    <property type="term" value="F:monooxygenase activity"/>
    <property type="evidence" value="ECO:0007669"/>
    <property type="project" value="UniProtKB-KW"/>
</dbReference>
<comment type="pathway">
    <text evidence="3">Secondary metabolite biosynthesis; terpenoid biosynthesis.</text>
</comment>
<dbReference type="GO" id="GO:0005506">
    <property type="term" value="F:iron ion binding"/>
    <property type="evidence" value="ECO:0007669"/>
    <property type="project" value="InterPro"/>
</dbReference>
<dbReference type="CDD" id="cd11069">
    <property type="entry name" value="CYP_FUM15-like"/>
    <property type="match status" value="1"/>
</dbReference>
<reference evidence="15" key="1">
    <citation type="submission" date="2023-11" db="EMBL/GenBank/DDBJ databases">
        <authorList>
            <person name="De Vega J J."/>
            <person name="De Vega J J."/>
        </authorList>
    </citation>
    <scope>NUCLEOTIDE SEQUENCE</scope>
</reference>
<evidence type="ECO:0000256" key="4">
    <source>
        <dbReference type="ARBA" id="ARBA00010617"/>
    </source>
</evidence>
<dbReference type="PRINTS" id="PR00385">
    <property type="entry name" value="P450"/>
</dbReference>
<evidence type="ECO:0000256" key="1">
    <source>
        <dbReference type="ARBA" id="ARBA00001971"/>
    </source>
</evidence>
<proteinExistence type="inferred from homology"/>
<comment type="caution">
    <text evidence="15">The sequence shown here is derived from an EMBL/GenBank/DDBJ whole genome shotgun (WGS) entry which is preliminary data.</text>
</comment>
<name>A0AAD2HUS4_9AGAR</name>
<dbReference type="InterPro" id="IPR050121">
    <property type="entry name" value="Cytochrome_P450_monoxygenase"/>
</dbReference>
<dbReference type="PANTHER" id="PTHR24305">
    <property type="entry name" value="CYTOCHROME P450"/>
    <property type="match status" value="1"/>
</dbReference>
<dbReference type="PRINTS" id="PR00463">
    <property type="entry name" value="EP450I"/>
</dbReference>
<dbReference type="PANTHER" id="PTHR24305:SF166">
    <property type="entry name" value="CYTOCHROME P450 12A4, MITOCHONDRIAL-RELATED"/>
    <property type="match status" value="1"/>
</dbReference>
<keyword evidence="9 14" id="KW-0560">Oxidoreductase</keyword>
<dbReference type="GO" id="GO:0020037">
    <property type="term" value="F:heme binding"/>
    <property type="evidence" value="ECO:0007669"/>
    <property type="project" value="InterPro"/>
</dbReference>
<keyword evidence="12" id="KW-0472">Membrane</keyword>
<dbReference type="PROSITE" id="PS00086">
    <property type="entry name" value="CYTOCHROME_P450"/>
    <property type="match status" value="1"/>
</dbReference>
<dbReference type="GO" id="GO:0016020">
    <property type="term" value="C:membrane"/>
    <property type="evidence" value="ECO:0007669"/>
    <property type="project" value="UniProtKB-SubCell"/>
</dbReference>
<dbReference type="Gene3D" id="1.10.630.10">
    <property type="entry name" value="Cytochrome P450"/>
    <property type="match status" value="1"/>
</dbReference>
<keyword evidence="8" id="KW-1133">Transmembrane helix</keyword>
<dbReference type="SUPFAM" id="SSF48264">
    <property type="entry name" value="Cytochrome P450"/>
    <property type="match status" value="1"/>
</dbReference>
<evidence type="ECO:0008006" key="17">
    <source>
        <dbReference type="Google" id="ProtNLM"/>
    </source>
</evidence>
<evidence type="ECO:0000256" key="3">
    <source>
        <dbReference type="ARBA" id="ARBA00004721"/>
    </source>
</evidence>
<keyword evidence="7 13" id="KW-0479">Metal-binding</keyword>
<evidence type="ECO:0000313" key="15">
    <source>
        <dbReference type="EMBL" id="CAK5281479.1"/>
    </source>
</evidence>
<sequence>MGLPFNPYILSALCATVVYIAYRKLPSSEQLDLPGPPISGWLKNHIQHVRDPSVTPRVHEHLVKHYGRSVRIRGLTPWDERLITFDPVSMAHISKNYTLYEKPWATRRLITSLIGCGMFSAEGHVHKRQRRVASPAFSNQNMASLAEIAFRKGLQITDLWKRRFHDGSIIAQIDVYDVLSRATLDVIGLAGFDYNFNSMEDESNELFIAYRDMFEIGLTRGSFIRTLLIIYLPFLNTIFPSRSTRTLERCRAVIHRVAGRLIQEKKAKIVEGELSGDEYESLKSNMSKSLSPEDRITDDDILNNINSMIFAGSDTSSLSMTWTLLLLAQNPGVQDRLREELLCLAKDTPSLSELDEAQIQVLTGKISALPLLHNVTRESLRLIPPIHSTLRVATERDVIPTSQPVRNRENKIDEARRSFVIPKGTVVHVSCEAFNMDKQVWGEDAWEFRPDRWDTLPDSVRENPWHFSNMLTFSAGPRACPGLRFALVEMKVLYYVLLTNFVFRETDEQVIKRNVVTTRPYVKGELGQGPKCPLMVSRLE</sequence>
<evidence type="ECO:0000256" key="7">
    <source>
        <dbReference type="ARBA" id="ARBA00022723"/>
    </source>
</evidence>
<dbReference type="Proteomes" id="UP001295794">
    <property type="component" value="Unassembled WGS sequence"/>
</dbReference>
<evidence type="ECO:0000256" key="11">
    <source>
        <dbReference type="ARBA" id="ARBA00023033"/>
    </source>
</evidence>
<evidence type="ECO:0000313" key="16">
    <source>
        <dbReference type="Proteomes" id="UP001295794"/>
    </source>
</evidence>
<feature type="binding site" description="axial binding residue" evidence="13">
    <location>
        <position position="480"/>
    </location>
    <ligand>
        <name>heme</name>
        <dbReference type="ChEBI" id="CHEBI:30413"/>
    </ligand>
    <ligandPart>
        <name>Fe</name>
        <dbReference type="ChEBI" id="CHEBI:18248"/>
    </ligandPart>
</feature>
<dbReference type="InterPro" id="IPR017972">
    <property type="entry name" value="Cyt_P450_CS"/>
</dbReference>
<evidence type="ECO:0000256" key="5">
    <source>
        <dbReference type="ARBA" id="ARBA00022617"/>
    </source>
</evidence>
<evidence type="ECO:0000256" key="10">
    <source>
        <dbReference type="ARBA" id="ARBA00023004"/>
    </source>
</evidence>